<comment type="caution">
    <text evidence="1">The sequence shown here is derived from an EMBL/GenBank/DDBJ whole genome shotgun (WGS) entry which is preliminary data.</text>
</comment>
<name>A0A9W5XZC0_9CLOT</name>
<dbReference type="EMBL" id="BQXY01000001">
    <property type="protein sequence ID" value="GKU23682.1"/>
    <property type="molecule type" value="Genomic_DNA"/>
</dbReference>
<gene>
    <name evidence="1" type="ORF">CFOLD11_05080</name>
</gene>
<dbReference type="AlphaFoldDB" id="A0A9W5XZC0"/>
<organism evidence="1 2">
    <name type="scientific">Clostridium folliculivorans</name>
    <dbReference type="NCBI Taxonomy" id="2886038"/>
    <lineage>
        <taxon>Bacteria</taxon>
        <taxon>Bacillati</taxon>
        <taxon>Bacillota</taxon>
        <taxon>Clostridia</taxon>
        <taxon>Eubacteriales</taxon>
        <taxon>Clostridiaceae</taxon>
        <taxon>Clostridium</taxon>
    </lineage>
</organism>
<sequence length="50" mass="5611">MNIDNGINSKITTNVYCKIIRSIESILKENMSLIRIPASPNKMAESIDVM</sequence>
<proteinExistence type="predicted"/>
<protein>
    <submittedName>
        <fullName evidence="1">Uncharacterized protein</fullName>
    </submittedName>
</protein>
<evidence type="ECO:0000313" key="1">
    <source>
        <dbReference type="EMBL" id="GKU23682.1"/>
    </source>
</evidence>
<reference evidence="1" key="1">
    <citation type="journal article" date="2023" name="Int. J. Syst. Evol. Microbiol.">
        <title>&lt;i&gt;Clostridium folliculivorans&lt;/i&gt; sp. nov., isolated from soil samples of an organic paddy in Japan.</title>
        <authorList>
            <person name="Tazawa J."/>
            <person name="Kobayashi H."/>
            <person name="Tanizawa Y."/>
            <person name="Uchino A."/>
            <person name="Tanaka F."/>
            <person name="Urashima Y."/>
            <person name="Miura S."/>
            <person name="Sakamoto M."/>
            <person name="Ohkuma M."/>
            <person name="Tohno M."/>
        </authorList>
    </citation>
    <scope>NUCLEOTIDE SEQUENCE</scope>
    <source>
        <strain evidence="1">D1-1</strain>
    </source>
</reference>
<accession>A0A9W5XZC0</accession>
<keyword evidence="2" id="KW-1185">Reference proteome</keyword>
<dbReference type="Proteomes" id="UP001057868">
    <property type="component" value="Unassembled WGS sequence"/>
</dbReference>
<evidence type="ECO:0000313" key="2">
    <source>
        <dbReference type="Proteomes" id="UP001057868"/>
    </source>
</evidence>